<dbReference type="Gene3D" id="3.90.550.10">
    <property type="entry name" value="Spore Coat Polysaccharide Biosynthesis Protein SpsA, Chain A"/>
    <property type="match status" value="1"/>
</dbReference>
<keyword evidence="5" id="KW-0812">Transmembrane</keyword>
<dbReference type="InterPro" id="IPR029044">
    <property type="entry name" value="Nucleotide-diphossugar_trans"/>
</dbReference>
<dbReference type="PIRSF" id="PIRSF018153">
    <property type="entry name" value="Glyco_trans_15"/>
    <property type="match status" value="1"/>
</dbReference>
<dbReference type="Proteomes" id="UP001306508">
    <property type="component" value="Unassembled WGS sequence"/>
</dbReference>
<dbReference type="SUPFAM" id="SSF53448">
    <property type="entry name" value="Nucleotide-diphospho-sugar transferases"/>
    <property type="match status" value="1"/>
</dbReference>
<evidence type="ECO:0000313" key="7">
    <source>
        <dbReference type="EMBL" id="KAK5780828.1"/>
    </source>
</evidence>
<keyword evidence="8" id="KW-1185">Reference proteome</keyword>
<dbReference type="PANTHER" id="PTHR31121:SF2">
    <property type="entry name" value="MANNOSYLTRANSFERASE KTR5-RELATED"/>
    <property type="match status" value="1"/>
</dbReference>
<evidence type="ECO:0000256" key="3">
    <source>
        <dbReference type="ARBA" id="ARBA00022676"/>
    </source>
</evidence>
<dbReference type="AlphaFoldDB" id="A0AAN7WNU9"/>
<reference evidence="8" key="1">
    <citation type="submission" date="2023-07" db="EMBL/GenBank/DDBJ databases">
        <title>A draft genome of Kazachstania heterogenica Y-27499.</title>
        <authorList>
            <person name="Donic C."/>
            <person name="Kralova J.S."/>
            <person name="Fidel L."/>
            <person name="Ben-Dor S."/>
            <person name="Jung S."/>
        </authorList>
    </citation>
    <scope>NUCLEOTIDE SEQUENCE [LARGE SCALE GENOMIC DNA]</scope>
    <source>
        <strain evidence="8">Y27499</strain>
    </source>
</reference>
<dbReference type="PANTHER" id="PTHR31121">
    <property type="entry name" value="ALPHA-1,2 MANNOSYLTRANSFERASE KTR1"/>
    <property type="match status" value="1"/>
</dbReference>
<evidence type="ECO:0000256" key="4">
    <source>
        <dbReference type="ARBA" id="ARBA00022679"/>
    </source>
</evidence>
<evidence type="ECO:0000256" key="6">
    <source>
        <dbReference type="PIRSR" id="PIRSR018153-1"/>
    </source>
</evidence>
<dbReference type="GO" id="GO:0005794">
    <property type="term" value="C:Golgi apparatus"/>
    <property type="evidence" value="ECO:0007669"/>
    <property type="project" value="TreeGrafter"/>
</dbReference>
<evidence type="ECO:0000313" key="8">
    <source>
        <dbReference type="Proteomes" id="UP001306508"/>
    </source>
</evidence>
<gene>
    <name evidence="7" type="ORF">RI543_001953</name>
</gene>
<sequence length="441" mass="52709">MNATFVMLTRNEELDDVAHTISSIESHFNQWFQYPYVFLNNVPFTEEFKTKVKSMTTTEVEFGLINEIDWNFPSGVKQSLLFKESLIDQSDRGIMYGSLESYHQMCRFYSGLFYKHPLVRKYEWYWRLEPDVDFFCDISYDPFYEMSLAGKKYGFTILIPEIYWSVPNLFRYTQSFIKENKGLKLGSIWKLFTYNLNIMKTDDKEIQEWVHLQKDLEPKLREKILIDLYQEGKLDKTTFEESVLDVIINKAESKKPLFEDKFNNQEYNLCHFWSNFEIAKISVFDNDIYDSYFKYLEKNEGFWRERWGDAPVHSLGLALTLDFEEVHYFRDFGYRHSILSHCPKNSYENVSPYQENDIKYRRKGISSVYDKATDNGIGCRCKCPWNTADIEDFAFPCMDIWFELAHEVHFETNFDGEYHPSIDVNEIEAQLREKIIEELQI</sequence>
<evidence type="ECO:0000256" key="1">
    <source>
        <dbReference type="ARBA" id="ARBA00004606"/>
    </source>
</evidence>
<evidence type="ECO:0008006" key="9">
    <source>
        <dbReference type="Google" id="ProtNLM"/>
    </source>
</evidence>
<keyword evidence="4" id="KW-0808">Transferase</keyword>
<feature type="active site" description="Nucleophile" evidence="6">
    <location>
        <position position="277"/>
    </location>
</feature>
<accession>A0AAN7WNU9</accession>
<comment type="similarity">
    <text evidence="2">Belongs to the glycosyltransferase 15 family.</text>
</comment>
<comment type="caution">
    <text evidence="7">The sequence shown here is derived from an EMBL/GenBank/DDBJ whole genome shotgun (WGS) entry which is preliminary data.</text>
</comment>
<evidence type="ECO:0000256" key="2">
    <source>
        <dbReference type="ARBA" id="ARBA00007677"/>
    </source>
</evidence>
<dbReference type="InterPro" id="IPR002685">
    <property type="entry name" value="Glyco_trans_15"/>
</dbReference>
<dbReference type="GO" id="GO:0016020">
    <property type="term" value="C:membrane"/>
    <property type="evidence" value="ECO:0007669"/>
    <property type="project" value="UniProtKB-SubCell"/>
</dbReference>
<keyword evidence="5" id="KW-0735">Signal-anchor</keyword>
<evidence type="ECO:0000256" key="5">
    <source>
        <dbReference type="ARBA" id="ARBA00022968"/>
    </source>
</evidence>
<name>A0AAN7WNU9_9SACH</name>
<keyword evidence="3" id="KW-0328">Glycosyltransferase</keyword>
<comment type="subcellular location">
    <subcellularLocation>
        <location evidence="1">Membrane</location>
        <topology evidence="1">Single-pass type II membrane protein</topology>
    </subcellularLocation>
</comment>
<proteinExistence type="inferred from homology"/>
<dbReference type="GO" id="GO:0000032">
    <property type="term" value="P:cell wall mannoprotein biosynthetic process"/>
    <property type="evidence" value="ECO:0007669"/>
    <property type="project" value="TreeGrafter"/>
</dbReference>
<dbReference type="GO" id="GO:0006487">
    <property type="term" value="P:protein N-linked glycosylation"/>
    <property type="evidence" value="ECO:0007669"/>
    <property type="project" value="TreeGrafter"/>
</dbReference>
<organism evidence="7 8">
    <name type="scientific">Arxiozyma heterogenica</name>
    <dbReference type="NCBI Taxonomy" id="278026"/>
    <lineage>
        <taxon>Eukaryota</taxon>
        <taxon>Fungi</taxon>
        <taxon>Dikarya</taxon>
        <taxon>Ascomycota</taxon>
        <taxon>Saccharomycotina</taxon>
        <taxon>Saccharomycetes</taxon>
        <taxon>Saccharomycetales</taxon>
        <taxon>Saccharomycetaceae</taxon>
        <taxon>Arxiozyma</taxon>
    </lineage>
</organism>
<dbReference type="GO" id="GO:0000026">
    <property type="term" value="F:alpha-1,2-mannosyltransferase activity"/>
    <property type="evidence" value="ECO:0007669"/>
    <property type="project" value="TreeGrafter"/>
</dbReference>
<dbReference type="Pfam" id="PF01793">
    <property type="entry name" value="Glyco_transf_15"/>
    <property type="match status" value="2"/>
</dbReference>
<protein>
    <recommendedName>
        <fullName evidence="9">Mannosyltransferase</fullName>
    </recommendedName>
</protein>
<dbReference type="EMBL" id="JAWIZZ010000040">
    <property type="protein sequence ID" value="KAK5780828.1"/>
    <property type="molecule type" value="Genomic_DNA"/>
</dbReference>